<evidence type="ECO:0000256" key="1">
    <source>
        <dbReference type="SAM" id="MobiDB-lite"/>
    </source>
</evidence>
<feature type="region of interest" description="Disordered" evidence="1">
    <location>
        <begin position="1"/>
        <end position="24"/>
    </location>
</feature>
<dbReference type="RefSeq" id="WP_012255437.1">
    <property type="nucleotide sequence ID" value="NZ_CP019322.1"/>
</dbReference>
<reference evidence="3" key="3">
    <citation type="submission" date="2017-10" db="EMBL/GenBank/DDBJ databases">
        <authorList>
            <person name="Banno H."/>
            <person name="Chua N.-H."/>
        </authorList>
    </citation>
    <scope>NUCLEOTIDE SEQUENCE [LARGE SCALE GENOMIC DNA]</scope>
    <source>
        <strain evidence="3">TK 0001</strain>
    </source>
</reference>
<dbReference type="Proteomes" id="UP001223720">
    <property type="component" value="Chromosome"/>
</dbReference>
<sequence>MGVALHGPERDGRDRRDGDGVSRGVPEPLADLIVAMERTLVALAGEGGGRNELHALRNYLSDLCVLTQETPTIRRAVDRLVFAGDRLGEAVIAPRGYERRWRSPRLNKARQALTSLERTLAGARPSRIAVRLDRDW</sequence>
<dbReference type="EMBL" id="CP073633">
    <property type="protein sequence ID" value="WHQ69408.1"/>
    <property type="molecule type" value="Genomic_DNA"/>
</dbReference>
<dbReference type="GeneID" id="72992051"/>
<evidence type="ECO:0000313" key="3">
    <source>
        <dbReference type="EMBL" id="SOR27701.1"/>
    </source>
</evidence>
<reference evidence="2 5" key="1">
    <citation type="submission" date="2016-10" db="EMBL/GenBank/DDBJ databases">
        <title>Draft genome sequence of Methylobacterium extorquens CP3, a seed endophyte of Crotalaria pumila with plant growth-promoting and metal tolerance properties.</title>
        <authorList>
            <person name="Sanchez-Lopez A.S."/>
            <person name="Van Hamme J.D."/>
            <person name="Thijs S."/>
            <person name="Mcammond B.M."/>
            <person name="Stevens V."/>
            <person name="Gonzalez-Chavez M.D.C."/>
            <person name="Vangronsveld J."/>
        </authorList>
    </citation>
    <scope>NUCLEOTIDE SEQUENCE [LARGE SCALE GENOMIC DNA]</scope>
    <source>
        <strain evidence="2 5">CP3</strain>
    </source>
</reference>
<organism evidence="2 5">
    <name type="scientific">Methylorubrum extorquens</name>
    <name type="common">Methylobacterium dichloromethanicum</name>
    <name type="synonym">Methylobacterium extorquens</name>
    <dbReference type="NCBI Taxonomy" id="408"/>
    <lineage>
        <taxon>Bacteria</taxon>
        <taxon>Pseudomonadati</taxon>
        <taxon>Pseudomonadota</taxon>
        <taxon>Alphaproteobacteria</taxon>
        <taxon>Hyphomicrobiales</taxon>
        <taxon>Methylobacteriaceae</taxon>
        <taxon>Methylorubrum</taxon>
    </lineage>
</organism>
<accession>A0A1S1P919</accession>
<reference evidence="6" key="2">
    <citation type="submission" date="2017-10" db="EMBL/GenBank/DDBJ databases">
        <authorList>
            <person name="Regsiter A."/>
            <person name="William W."/>
        </authorList>
    </citation>
    <scope>NUCLEOTIDE SEQUENCE [LARGE SCALE GENOMIC DNA]</scope>
</reference>
<evidence type="ECO:0000313" key="5">
    <source>
        <dbReference type="Proteomes" id="UP000180215"/>
    </source>
</evidence>
<dbReference type="EMBL" id="MNAO01000061">
    <property type="protein sequence ID" value="OHV17102.1"/>
    <property type="molecule type" value="Genomic_DNA"/>
</dbReference>
<gene>
    <name evidence="2" type="ORF">BK022_07670</name>
    <name evidence="4" type="ORF">KEC54_24225</name>
    <name evidence="3" type="ORF">TK0001_1099</name>
</gene>
<dbReference type="Proteomes" id="UP000180215">
    <property type="component" value="Unassembled WGS sequence"/>
</dbReference>
<evidence type="ECO:0000313" key="6">
    <source>
        <dbReference type="Proteomes" id="UP000233769"/>
    </source>
</evidence>
<reference evidence="4" key="4">
    <citation type="journal article" date="2022" name="Biotechnol. Bioprocess Eng.">
        <title>Pan-genome Analysis Reveals Comparative Genomic Features of Central Metabolic Pathways in Methylorubrum extorquens.</title>
        <authorList>
            <person name="Lee G.M."/>
            <person name="Scott-Nevros Z.K."/>
            <person name="Lee S.-M."/>
            <person name="Kim D."/>
        </authorList>
    </citation>
    <scope>NUCLEOTIDE SEQUENCE</scope>
    <source>
        <strain evidence="4">ATCC 55366</strain>
    </source>
</reference>
<evidence type="ECO:0000313" key="4">
    <source>
        <dbReference type="EMBL" id="WHQ69408.1"/>
    </source>
</evidence>
<proteinExistence type="predicted"/>
<feature type="compositionally biased region" description="Basic and acidic residues" evidence="1">
    <location>
        <begin position="7"/>
        <end position="20"/>
    </location>
</feature>
<dbReference type="EMBL" id="LT962688">
    <property type="protein sequence ID" value="SOR27701.1"/>
    <property type="molecule type" value="Genomic_DNA"/>
</dbReference>
<protein>
    <submittedName>
        <fullName evidence="2">Uncharacterized protein</fullName>
    </submittedName>
</protein>
<dbReference type="AlphaFoldDB" id="A0A1S1P919"/>
<name>A0A1S1P919_METEX</name>
<dbReference type="Proteomes" id="UP000233769">
    <property type="component" value="Chromosome tk0001"/>
</dbReference>
<evidence type="ECO:0000313" key="2">
    <source>
        <dbReference type="EMBL" id="OHV17102.1"/>
    </source>
</evidence>